<dbReference type="Pfam" id="PF14516">
    <property type="entry name" value="AAA_35"/>
    <property type="match status" value="1"/>
</dbReference>
<gene>
    <name evidence="3" type="ORF">GS597_06900</name>
</gene>
<keyword evidence="4" id="KW-1185">Reference proteome</keyword>
<organism evidence="3 4">
    <name type="scientific">Petrachloros mirabilis ULC683</name>
    <dbReference type="NCBI Taxonomy" id="2781853"/>
    <lineage>
        <taxon>Bacteria</taxon>
        <taxon>Bacillati</taxon>
        <taxon>Cyanobacteriota</taxon>
        <taxon>Cyanophyceae</taxon>
        <taxon>Synechococcales</taxon>
        <taxon>Petrachlorosaceae</taxon>
        <taxon>Petrachloros</taxon>
        <taxon>Petrachloros mirabilis</taxon>
    </lineage>
</organism>
<feature type="domain" description="vWA-MoxR associated protein N-terminal HTH" evidence="2">
    <location>
        <begin position="12"/>
        <end position="91"/>
    </location>
</feature>
<dbReference type="InterPro" id="IPR058651">
    <property type="entry name" value="HTH_VMAP-M9"/>
</dbReference>
<sequence>MDSDWELTWAIAKQGVDQLLFEKTGKHLSDIEIQVLQGAWEGKSYGLIAEELGYTLEYINSDVGYGIWTKLSQALGEKVTKRNFRGALERYSLDNGPRQSAQPKDTAPAPTSSAHQPQYVDRPPTEQQCFDAIVMPGSLIRIKAPKKMGKTWLLDRIITYAEQQNYCTVPINLMRIEEAVLQDLDRFLKFFCSRVNRRLLLDSQIDQYWDDELGSNTSCTEYFEEYILANCDRPILLVLDNADRLFPYGEVAANFFSLLRAWYEDARILENWQKLRLVIAHSTDIYPNLNINRSPFNVGLAIELAEFTDEQVETLIKAQISTANFSILTNVVGGHPYLVQQAINCLKIRPDITLETLMETAPTEAGPYAQHLRDLLAHLQQHPELAQAMKTVSEASKPVRIKPEQSFILHSLGLVRLTGNEVEVRCNLYRSYFGDRLGDL</sequence>
<comment type="caution">
    <text evidence="3">The sequence shown here is derived from an EMBL/GenBank/DDBJ whole genome shotgun (WGS) entry which is preliminary data.</text>
</comment>
<feature type="region of interest" description="Disordered" evidence="1">
    <location>
        <begin position="93"/>
        <end position="123"/>
    </location>
</feature>
<evidence type="ECO:0000313" key="4">
    <source>
        <dbReference type="Proteomes" id="UP000607397"/>
    </source>
</evidence>
<dbReference type="InterPro" id="IPR027417">
    <property type="entry name" value="P-loop_NTPase"/>
</dbReference>
<accession>A0A8K1ZYG8</accession>
<dbReference type="Pfam" id="PF26355">
    <property type="entry name" value="HTH_VMAP-M9"/>
    <property type="match status" value="1"/>
</dbReference>
<dbReference type="RefSeq" id="WP_161824732.1">
    <property type="nucleotide sequence ID" value="NZ_WVIC01000011.1"/>
</dbReference>
<evidence type="ECO:0000313" key="3">
    <source>
        <dbReference type="EMBL" id="NCJ06248.1"/>
    </source>
</evidence>
<dbReference type="AlphaFoldDB" id="A0A8K1ZYG8"/>
<evidence type="ECO:0000259" key="2">
    <source>
        <dbReference type="Pfam" id="PF26355"/>
    </source>
</evidence>
<evidence type="ECO:0000256" key="1">
    <source>
        <dbReference type="SAM" id="MobiDB-lite"/>
    </source>
</evidence>
<dbReference type="Proteomes" id="UP000607397">
    <property type="component" value="Unassembled WGS sequence"/>
</dbReference>
<name>A0A8K1ZYG8_9CYAN</name>
<dbReference type="Gene3D" id="3.40.50.300">
    <property type="entry name" value="P-loop containing nucleotide triphosphate hydrolases"/>
    <property type="match status" value="1"/>
</dbReference>
<dbReference type="SUPFAM" id="SSF52540">
    <property type="entry name" value="P-loop containing nucleoside triphosphate hydrolases"/>
    <property type="match status" value="1"/>
</dbReference>
<proteinExistence type="predicted"/>
<protein>
    <recommendedName>
        <fullName evidence="2">vWA-MoxR associated protein N-terminal HTH domain-containing protein</fullName>
    </recommendedName>
</protein>
<reference evidence="3" key="1">
    <citation type="submission" date="2019-12" db="EMBL/GenBank/DDBJ databases">
        <title>High-Quality draft genome sequences of three cyanobacteria isolated from the limestone walls of the Old Cathedral of Coimbra.</title>
        <authorList>
            <person name="Tiago I."/>
            <person name="Soares F."/>
            <person name="Portugal A."/>
        </authorList>
    </citation>
    <scope>NUCLEOTIDE SEQUENCE [LARGE SCALE GENOMIC DNA]</scope>
    <source>
        <strain evidence="3">C</strain>
    </source>
</reference>
<dbReference type="EMBL" id="WVIC01000011">
    <property type="protein sequence ID" value="NCJ06248.1"/>
    <property type="molecule type" value="Genomic_DNA"/>
</dbReference>
<feature type="compositionally biased region" description="Polar residues" evidence="1">
    <location>
        <begin position="97"/>
        <end position="116"/>
    </location>
</feature>